<evidence type="ECO:0000313" key="2">
    <source>
        <dbReference type="EMBL" id="CAI9978060.1"/>
    </source>
</evidence>
<name>A0AA86TPL2_9EUKA</name>
<gene>
    <name evidence="3" type="ORF">HINF_LOCUS10898</name>
    <name evidence="4" type="ORF">HINF_LOCUS35365</name>
    <name evidence="2" type="ORF">HINF_LOCUS65705</name>
    <name evidence="1" type="ORF">HINF_LOCUS9782</name>
</gene>
<reference evidence="3 5" key="2">
    <citation type="submission" date="2024-07" db="EMBL/GenBank/DDBJ databases">
        <authorList>
            <person name="Akdeniz Z."/>
        </authorList>
    </citation>
    <scope>NUCLEOTIDE SEQUENCE [LARGE SCALE GENOMIC DNA]</scope>
</reference>
<organism evidence="1">
    <name type="scientific">Hexamita inflata</name>
    <dbReference type="NCBI Taxonomy" id="28002"/>
    <lineage>
        <taxon>Eukaryota</taxon>
        <taxon>Metamonada</taxon>
        <taxon>Diplomonadida</taxon>
        <taxon>Hexamitidae</taxon>
        <taxon>Hexamitinae</taxon>
        <taxon>Hexamita</taxon>
    </lineage>
</organism>
<evidence type="ECO:0000313" key="1">
    <source>
        <dbReference type="EMBL" id="CAI9922137.1"/>
    </source>
</evidence>
<sequence>MNEYNTQQLYAFVNKDGLEVVLTEAAGTQRELFLISQYLKAELMVQQGRVRISPTTLRYTHTTTLARISRRKVFLEPMLAVQRVNSLQMIYHQYFQIACIATNFLDSSYIRSVNQYT</sequence>
<protein>
    <submittedName>
        <fullName evidence="3">Hypothetical_protein</fullName>
    </submittedName>
</protein>
<dbReference type="EMBL" id="CAXDID020000128">
    <property type="protein sequence ID" value="CAL6034265.1"/>
    <property type="molecule type" value="Genomic_DNA"/>
</dbReference>
<dbReference type="EMBL" id="CATOUU010000248">
    <property type="protein sequence ID" value="CAI9922137.1"/>
    <property type="molecule type" value="Genomic_DNA"/>
</dbReference>
<accession>A0AA86TPL2</accession>
<dbReference type="Proteomes" id="UP001642409">
    <property type="component" value="Unassembled WGS sequence"/>
</dbReference>
<dbReference type="AlphaFoldDB" id="A0AA86TPL2"/>
<evidence type="ECO:0000313" key="3">
    <source>
        <dbReference type="EMBL" id="CAL5989525.1"/>
    </source>
</evidence>
<comment type="caution">
    <text evidence="1">The sequence shown here is derived from an EMBL/GenBank/DDBJ whole genome shotgun (WGS) entry which is preliminary data.</text>
</comment>
<evidence type="ECO:0000313" key="4">
    <source>
        <dbReference type="EMBL" id="CAL6034265.1"/>
    </source>
</evidence>
<keyword evidence="5" id="KW-1185">Reference proteome</keyword>
<reference evidence="1" key="1">
    <citation type="submission" date="2023-06" db="EMBL/GenBank/DDBJ databases">
        <authorList>
            <person name="Kurt Z."/>
        </authorList>
    </citation>
    <scope>NUCLEOTIDE SEQUENCE</scope>
</reference>
<proteinExistence type="predicted"/>
<dbReference type="EMBL" id="CAXDID020000024">
    <property type="protein sequence ID" value="CAL5989525.1"/>
    <property type="molecule type" value="Genomic_DNA"/>
</dbReference>
<evidence type="ECO:0000313" key="5">
    <source>
        <dbReference type="Proteomes" id="UP001642409"/>
    </source>
</evidence>
<dbReference type="EMBL" id="CATOUU010001183">
    <property type="protein sequence ID" value="CAI9978060.1"/>
    <property type="molecule type" value="Genomic_DNA"/>
</dbReference>